<protein>
    <submittedName>
        <fullName evidence="7">Peptide transporter ptr2</fullName>
    </submittedName>
</protein>
<dbReference type="InterPro" id="IPR000109">
    <property type="entry name" value="POT_fam"/>
</dbReference>
<feature type="transmembrane region" description="Helical" evidence="6">
    <location>
        <begin position="242"/>
        <end position="262"/>
    </location>
</feature>
<evidence type="ECO:0000256" key="1">
    <source>
        <dbReference type="ARBA" id="ARBA00004141"/>
    </source>
</evidence>
<feature type="transmembrane region" description="Helical" evidence="6">
    <location>
        <begin position="91"/>
        <end position="112"/>
    </location>
</feature>
<comment type="caution">
    <text evidence="7">The sequence shown here is derived from an EMBL/GenBank/DDBJ whole genome shotgun (WGS) entry which is preliminary data.</text>
</comment>
<reference evidence="7 8" key="1">
    <citation type="submission" date="2024-02" db="EMBL/GenBank/DDBJ databases">
        <title>De novo assembly and annotation of 12 fungi associated with fruit tree decline syndrome in Ontario, Canada.</title>
        <authorList>
            <person name="Sulman M."/>
            <person name="Ellouze W."/>
            <person name="Ilyukhin E."/>
        </authorList>
    </citation>
    <scope>NUCLEOTIDE SEQUENCE [LARGE SCALE GENOMIC DNA]</scope>
    <source>
        <strain evidence="7 8">M42-189</strain>
    </source>
</reference>
<sequence length="419" mass="45614">MTLSHEAGLGGLIAAMILIGLGQGGMTAVMVVFIGDQVPESKPTVVCIKDKLVVVDRKVTIQFVFNALFWLGNIAAIAELPTTLMEKHIDFWPAFLMPTCVMGFCVAALLICKKSLIKLPPQGNVLTEAFQVLLIACRSNFNLSAADPMNTAHNRKITWTSSFIHEIRRGLTACRIMICFTIFWLCYNQAGNNFVSQASQMRSGGISNDTLQVFNPIAVVIIVPMIQYLQNVLRRHKIAFGPVLRMTIAFMFTGVALAYAAGLQQLVYSRGPCFSHPLACSAALESGSSTSGEKQPNDISVWLQIPLYAILAIGETFGLVALYEYSFSEAPVNMKSLVQAIGQLTVALAAALGIALGPVSKDPYVIIMYGCLAGIIGVMGVLFWMVFRKYDKEYEKQEVLSATNLSTESESNDKDKSPG</sequence>
<dbReference type="Pfam" id="PF00854">
    <property type="entry name" value="PTR2"/>
    <property type="match status" value="1"/>
</dbReference>
<feature type="transmembrane region" description="Helical" evidence="6">
    <location>
        <begin position="59"/>
        <end position="79"/>
    </location>
</feature>
<dbReference type="Gene3D" id="1.20.1250.20">
    <property type="entry name" value="MFS general substrate transporter like domains"/>
    <property type="match status" value="1"/>
</dbReference>
<feature type="transmembrane region" description="Helical" evidence="6">
    <location>
        <begin position="305"/>
        <end position="325"/>
    </location>
</feature>
<proteinExistence type="inferred from homology"/>
<feature type="transmembrane region" description="Helical" evidence="6">
    <location>
        <begin position="172"/>
        <end position="190"/>
    </location>
</feature>
<dbReference type="InterPro" id="IPR036259">
    <property type="entry name" value="MFS_trans_sf"/>
</dbReference>
<comment type="subcellular location">
    <subcellularLocation>
        <location evidence="1">Membrane</location>
        <topology evidence="1">Multi-pass membrane protein</topology>
    </subcellularLocation>
</comment>
<feature type="transmembrane region" description="Helical" evidence="6">
    <location>
        <begin position="337"/>
        <end position="360"/>
    </location>
</feature>
<organism evidence="7 8">
    <name type="scientific">Paraconiothyrium brasiliense</name>
    <dbReference type="NCBI Taxonomy" id="300254"/>
    <lineage>
        <taxon>Eukaryota</taxon>
        <taxon>Fungi</taxon>
        <taxon>Dikarya</taxon>
        <taxon>Ascomycota</taxon>
        <taxon>Pezizomycotina</taxon>
        <taxon>Dothideomycetes</taxon>
        <taxon>Pleosporomycetidae</taxon>
        <taxon>Pleosporales</taxon>
        <taxon>Massarineae</taxon>
        <taxon>Didymosphaeriaceae</taxon>
        <taxon>Paraconiothyrium</taxon>
    </lineage>
</organism>
<dbReference type="EMBL" id="JAKJXO020000014">
    <property type="protein sequence ID" value="KAL1596498.1"/>
    <property type="molecule type" value="Genomic_DNA"/>
</dbReference>
<feature type="transmembrane region" description="Helical" evidence="6">
    <location>
        <begin position="210"/>
        <end position="230"/>
    </location>
</feature>
<feature type="transmembrane region" description="Helical" evidence="6">
    <location>
        <begin position="366"/>
        <end position="387"/>
    </location>
</feature>
<name>A0ABR3QWG2_9PLEO</name>
<keyword evidence="3 6" id="KW-0812">Transmembrane</keyword>
<evidence type="ECO:0000256" key="6">
    <source>
        <dbReference type="SAM" id="Phobius"/>
    </source>
</evidence>
<evidence type="ECO:0000256" key="4">
    <source>
        <dbReference type="ARBA" id="ARBA00022989"/>
    </source>
</evidence>
<evidence type="ECO:0000256" key="2">
    <source>
        <dbReference type="ARBA" id="ARBA00005982"/>
    </source>
</evidence>
<gene>
    <name evidence="7" type="primary">PTR2_3</name>
    <name evidence="7" type="ORF">SLS60_009145</name>
</gene>
<dbReference type="Proteomes" id="UP001521785">
    <property type="component" value="Unassembled WGS sequence"/>
</dbReference>
<comment type="similarity">
    <text evidence="2">Belongs to the major facilitator superfamily. Proton-dependent oligopeptide transporter (POT/PTR) (TC 2.A.17) family.</text>
</comment>
<evidence type="ECO:0000256" key="5">
    <source>
        <dbReference type="ARBA" id="ARBA00023136"/>
    </source>
</evidence>
<keyword evidence="4 6" id="KW-1133">Transmembrane helix</keyword>
<dbReference type="SUPFAM" id="SSF103473">
    <property type="entry name" value="MFS general substrate transporter"/>
    <property type="match status" value="1"/>
</dbReference>
<evidence type="ECO:0000313" key="7">
    <source>
        <dbReference type="EMBL" id="KAL1596498.1"/>
    </source>
</evidence>
<accession>A0ABR3QWG2</accession>
<evidence type="ECO:0000256" key="3">
    <source>
        <dbReference type="ARBA" id="ARBA00022692"/>
    </source>
</evidence>
<keyword evidence="5 6" id="KW-0472">Membrane</keyword>
<evidence type="ECO:0000313" key="8">
    <source>
        <dbReference type="Proteomes" id="UP001521785"/>
    </source>
</evidence>
<dbReference type="PANTHER" id="PTHR11654">
    <property type="entry name" value="OLIGOPEPTIDE TRANSPORTER-RELATED"/>
    <property type="match status" value="1"/>
</dbReference>
<keyword evidence="8" id="KW-1185">Reference proteome</keyword>
<feature type="transmembrane region" description="Helical" evidence="6">
    <location>
        <begin position="12"/>
        <end position="34"/>
    </location>
</feature>